<organism evidence="1 2">
    <name type="scientific">Marinicella sediminis</name>
    <dbReference type="NCBI Taxonomy" id="1792834"/>
    <lineage>
        <taxon>Bacteria</taxon>
        <taxon>Pseudomonadati</taxon>
        <taxon>Pseudomonadota</taxon>
        <taxon>Gammaproteobacteria</taxon>
        <taxon>Lysobacterales</taxon>
        <taxon>Marinicellaceae</taxon>
        <taxon>Marinicella</taxon>
    </lineage>
</organism>
<dbReference type="EMBL" id="JBHRTS010000003">
    <property type="protein sequence ID" value="MFC3194040.1"/>
    <property type="molecule type" value="Genomic_DNA"/>
</dbReference>
<protein>
    <submittedName>
        <fullName evidence="1">Uncharacterized protein</fullName>
    </submittedName>
</protein>
<name>A0ABV7J7H7_9GAMM</name>
<evidence type="ECO:0000313" key="2">
    <source>
        <dbReference type="Proteomes" id="UP001595533"/>
    </source>
</evidence>
<comment type="caution">
    <text evidence="1">The sequence shown here is derived from an EMBL/GenBank/DDBJ whole genome shotgun (WGS) entry which is preliminary data.</text>
</comment>
<keyword evidence="2" id="KW-1185">Reference proteome</keyword>
<proteinExistence type="predicted"/>
<accession>A0ABV7J7H7</accession>
<gene>
    <name evidence="1" type="ORF">ACFODZ_07285</name>
</gene>
<sequence>MGILLIVGALMQGADGQYWMYQTFNLSFSVIQLTEDGHVMGHYDLTGLHDAQVPDLQAFFAIKNSYTHYNE</sequence>
<dbReference type="Proteomes" id="UP001595533">
    <property type="component" value="Unassembled WGS sequence"/>
</dbReference>
<dbReference type="RefSeq" id="WP_157892910.1">
    <property type="nucleotide sequence ID" value="NZ_JBHRTS010000003.1"/>
</dbReference>
<evidence type="ECO:0000313" key="1">
    <source>
        <dbReference type="EMBL" id="MFC3194040.1"/>
    </source>
</evidence>
<reference evidence="2" key="1">
    <citation type="journal article" date="2019" name="Int. J. Syst. Evol. Microbiol.">
        <title>The Global Catalogue of Microorganisms (GCM) 10K type strain sequencing project: providing services to taxonomists for standard genome sequencing and annotation.</title>
        <authorList>
            <consortium name="The Broad Institute Genomics Platform"/>
            <consortium name="The Broad Institute Genome Sequencing Center for Infectious Disease"/>
            <person name="Wu L."/>
            <person name="Ma J."/>
        </authorList>
    </citation>
    <scope>NUCLEOTIDE SEQUENCE [LARGE SCALE GENOMIC DNA]</scope>
    <source>
        <strain evidence="2">KCTC 42953</strain>
    </source>
</reference>